<feature type="non-terminal residue" evidence="1">
    <location>
        <position position="150"/>
    </location>
</feature>
<evidence type="ECO:0000313" key="2">
    <source>
        <dbReference type="Proteomes" id="UP000789342"/>
    </source>
</evidence>
<comment type="caution">
    <text evidence="1">The sequence shown here is derived from an EMBL/GenBank/DDBJ whole genome shotgun (WGS) entry which is preliminary data.</text>
</comment>
<evidence type="ECO:0000313" key="1">
    <source>
        <dbReference type="EMBL" id="CAG8439221.1"/>
    </source>
</evidence>
<proteinExistence type="predicted"/>
<dbReference type="EMBL" id="CAJVPV010000030">
    <property type="protein sequence ID" value="CAG8439221.1"/>
    <property type="molecule type" value="Genomic_DNA"/>
</dbReference>
<keyword evidence="2" id="KW-1185">Reference proteome</keyword>
<sequence length="150" mass="17176">TSTSIPNLKAKFWAFMENNQVSYIKSRINRDTNQPLKGLHYTIDPSKMLTKCQCYNSGVHIIVLTSEAMSLWTFSKNNKHYLTNAPEKIIEQLQAHPEVNATSTVMIGNNLPDKDTFQLNENMIEDIKQLISNICPFPIIDLITKDELDF</sequence>
<accession>A0A9N8V6R7</accession>
<dbReference type="Proteomes" id="UP000789342">
    <property type="component" value="Unassembled WGS sequence"/>
</dbReference>
<reference evidence="1" key="1">
    <citation type="submission" date="2021-06" db="EMBL/GenBank/DDBJ databases">
        <authorList>
            <person name="Kallberg Y."/>
            <person name="Tangrot J."/>
            <person name="Rosling A."/>
        </authorList>
    </citation>
    <scope>NUCLEOTIDE SEQUENCE</scope>
    <source>
        <strain evidence="1">CL551</strain>
    </source>
</reference>
<dbReference type="AlphaFoldDB" id="A0A9N8V6R7"/>
<protein>
    <submittedName>
        <fullName evidence="1">9027_t:CDS:1</fullName>
    </submittedName>
</protein>
<gene>
    <name evidence="1" type="ORF">AMORRO_LOCUS150</name>
</gene>
<name>A0A9N8V6R7_9GLOM</name>
<organism evidence="1 2">
    <name type="scientific">Acaulospora morrowiae</name>
    <dbReference type="NCBI Taxonomy" id="94023"/>
    <lineage>
        <taxon>Eukaryota</taxon>
        <taxon>Fungi</taxon>
        <taxon>Fungi incertae sedis</taxon>
        <taxon>Mucoromycota</taxon>
        <taxon>Glomeromycotina</taxon>
        <taxon>Glomeromycetes</taxon>
        <taxon>Diversisporales</taxon>
        <taxon>Acaulosporaceae</taxon>
        <taxon>Acaulospora</taxon>
    </lineage>
</organism>